<dbReference type="PANTHER" id="PTHR35804">
    <property type="entry name" value="LYSINE EXPORTER LYSO"/>
    <property type="match status" value="1"/>
</dbReference>
<dbReference type="Proteomes" id="UP000001488">
    <property type="component" value="Chromosome"/>
</dbReference>
<dbReference type="RefSeq" id="WP_015858427.1">
    <property type="nucleotide sequence ID" value="NC_012804.1"/>
</dbReference>
<dbReference type="STRING" id="593117.TGAM_0807"/>
<dbReference type="PaxDb" id="593117-TGAM_0807"/>
<proteinExistence type="predicted"/>
<reference evidence="2 3" key="1">
    <citation type="journal article" date="2007" name="Genome Biol.">
        <title>Genome analysis and genome-wide proteomics of Thermococcus gammatolerans, the most radioresistant organism known amongst the Archaea.</title>
        <authorList>
            <person name="Zivanovic Y."/>
            <person name="Armengaud J."/>
            <person name="Lagorce A."/>
            <person name="Leplat C."/>
            <person name="Guerin P."/>
            <person name="Dutertre M."/>
            <person name="Anthouard V."/>
            <person name="Forterre P."/>
            <person name="Wincker P."/>
            <person name="Confalonieri F."/>
        </authorList>
    </citation>
    <scope>NUCLEOTIDE SEQUENCE [LARGE SCALE GENOMIC DNA]</scope>
    <source>
        <strain evidence="3">DSM 15229 / JCM 11827 / EJ3</strain>
    </source>
</reference>
<feature type="transmembrane region" description="Helical" evidence="1">
    <location>
        <begin position="28"/>
        <end position="48"/>
    </location>
</feature>
<keyword evidence="3" id="KW-1185">Reference proteome</keyword>
<dbReference type="OrthoDB" id="21422at2157"/>
<feature type="transmembrane region" description="Helical" evidence="1">
    <location>
        <begin position="104"/>
        <end position="123"/>
    </location>
</feature>
<dbReference type="GO" id="GO:0005886">
    <property type="term" value="C:plasma membrane"/>
    <property type="evidence" value="ECO:0007669"/>
    <property type="project" value="TreeGrafter"/>
</dbReference>
<keyword evidence="1" id="KW-1133">Transmembrane helix</keyword>
<dbReference type="Pfam" id="PF03956">
    <property type="entry name" value="Lys_export"/>
    <property type="match status" value="1"/>
</dbReference>
<dbReference type="EMBL" id="CP001398">
    <property type="protein sequence ID" value="ACS33309.1"/>
    <property type="molecule type" value="Genomic_DNA"/>
</dbReference>
<feature type="transmembrane region" description="Helical" evidence="1">
    <location>
        <begin position="60"/>
        <end position="84"/>
    </location>
</feature>
<keyword evidence="1" id="KW-0472">Membrane</keyword>
<organism evidence="2 3">
    <name type="scientific">Thermococcus gammatolerans (strain DSM 15229 / JCM 11827 / EJ3)</name>
    <dbReference type="NCBI Taxonomy" id="593117"/>
    <lineage>
        <taxon>Archaea</taxon>
        <taxon>Methanobacteriati</taxon>
        <taxon>Methanobacteriota</taxon>
        <taxon>Thermococci</taxon>
        <taxon>Thermococcales</taxon>
        <taxon>Thermococcaceae</taxon>
        <taxon>Thermococcus</taxon>
    </lineage>
</organism>
<protein>
    <submittedName>
        <fullName evidence="2">Membrane protein, DUF340 family, putative</fullName>
    </submittedName>
</protein>
<dbReference type="PATRIC" id="fig|593117.10.peg.804"/>
<keyword evidence="1" id="KW-0812">Transmembrane</keyword>
<dbReference type="eggNOG" id="arCOG01615">
    <property type="taxonomic scope" value="Archaea"/>
</dbReference>
<dbReference type="InterPro" id="IPR005642">
    <property type="entry name" value="LysO"/>
</dbReference>
<feature type="transmembrane region" description="Helical" evidence="1">
    <location>
        <begin position="169"/>
        <end position="194"/>
    </location>
</feature>
<accession>C5A4Z7</accession>
<dbReference type="KEGG" id="tga:TGAM_0807"/>
<dbReference type="AlphaFoldDB" id="C5A4Z7"/>
<evidence type="ECO:0000313" key="2">
    <source>
        <dbReference type="EMBL" id="ACS33309.1"/>
    </source>
</evidence>
<dbReference type="HOGENOM" id="CLU_078428_1_0_2"/>
<name>C5A4Z7_THEGJ</name>
<evidence type="ECO:0000313" key="3">
    <source>
        <dbReference type="Proteomes" id="UP000001488"/>
    </source>
</evidence>
<evidence type="ECO:0000256" key="1">
    <source>
        <dbReference type="SAM" id="Phobius"/>
    </source>
</evidence>
<dbReference type="GeneID" id="7988974"/>
<dbReference type="PANTHER" id="PTHR35804:SF1">
    <property type="entry name" value="LYSINE EXPORTER LYSO"/>
    <property type="match status" value="1"/>
</dbReference>
<dbReference type="GO" id="GO:0015661">
    <property type="term" value="F:L-lysine efflux transmembrane transporter activity"/>
    <property type="evidence" value="ECO:0007669"/>
    <property type="project" value="InterPro"/>
</dbReference>
<sequence>MMFLYLVLASLVAGILVGHLFTPDFGNAYEIMLYALIFLIGVDLGLSFSTGELRKVGRKALLLPFLTLTGSILGGLLAALVLGIEMRWGLAIGAGCGWYSLTGPLIAQYSAVYGAVGFLGNLLREILTITLYPLAIRKLNPEKAIVIGGATTMDTTLPIMARFGGKEVALVAFVHGFILTAIVPFLLPLILTLFDY</sequence>
<gene>
    <name evidence="2" type="ordered locus">TGAM_0807</name>
</gene>